<keyword evidence="4 10" id="KW-0732">Signal</keyword>
<evidence type="ECO:0000256" key="8">
    <source>
        <dbReference type="SAM" id="MobiDB-lite"/>
    </source>
</evidence>
<organism evidence="11 12">
    <name type="scientific">Elysia chlorotica</name>
    <name type="common">Eastern emerald elysia</name>
    <name type="synonym">Sea slug</name>
    <dbReference type="NCBI Taxonomy" id="188477"/>
    <lineage>
        <taxon>Eukaryota</taxon>
        <taxon>Metazoa</taxon>
        <taxon>Spiralia</taxon>
        <taxon>Lophotrochozoa</taxon>
        <taxon>Mollusca</taxon>
        <taxon>Gastropoda</taxon>
        <taxon>Heterobranchia</taxon>
        <taxon>Euthyneura</taxon>
        <taxon>Panpulmonata</taxon>
        <taxon>Sacoglossa</taxon>
        <taxon>Placobranchoidea</taxon>
        <taxon>Plakobranchidae</taxon>
        <taxon>Elysia</taxon>
    </lineage>
</organism>
<reference evidence="11 12" key="1">
    <citation type="submission" date="2019-01" db="EMBL/GenBank/DDBJ databases">
        <title>A draft genome assembly of the solar-powered sea slug Elysia chlorotica.</title>
        <authorList>
            <person name="Cai H."/>
            <person name="Li Q."/>
            <person name="Fang X."/>
            <person name="Li J."/>
            <person name="Curtis N.E."/>
            <person name="Altenburger A."/>
            <person name="Shibata T."/>
            <person name="Feng M."/>
            <person name="Maeda T."/>
            <person name="Schwartz J.A."/>
            <person name="Shigenobu S."/>
            <person name="Lundholm N."/>
            <person name="Nishiyama T."/>
            <person name="Yang H."/>
            <person name="Hasebe M."/>
            <person name="Li S."/>
            <person name="Pierce S.K."/>
            <person name="Wang J."/>
        </authorList>
    </citation>
    <scope>NUCLEOTIDE SEQUENCE [LARGE SCALE GENOMIC DNA]</scope>
    <source>
        <strain evidence="11">EC2010</strain>
        <tissue evidence="11">Whole organism of an adult</tissue>
    </source>
</reference>
<feature type="chain" id="PRO_5019166871" description="TNFR-Cys domain-containing protein" evidence="10">
    <location>
        <begin position="33"/>
        <end position="213"/>
    </location>
</feature>
<dbReference type="Pfam" id="PF05283">
    <property type="entry name" value="MGC-24"/>
    <property type="match status" value="1"/>
</dbReference>
<feature type="region of interest" description="Disordered" evidence="8">
    <location>
        <begin position="130"/>
        <end position="172"/>
    </location>
</feature>
<evidence type="ECO:0000256" key="5">
    <source>
        <dbReference type="ARBA" id="ARBA00022989"/>
    </source>
</evidence>
<evidence type="ECO:0000256" key="9">
    <source>
        <dbReference type="SAM" id="Phobius"/>
    </source>
</evidence>
<feature type="transmembrane region" description="Helical" evidence="9">
    <location>
        <begin position="177"/>
        <end position="198"/>
    </location>
</feature>
<evidence type="ECO:0000256" key="3">
    <source>
        <dbReference type="ARBA" id="ARBA00022692"/>
    </source>
</evidence>
<evidence type="ECO:0000256" key="10">
    <source>
        <dbReference type="SAM" id="SignalP"/>
    </source>
</evidence>
<dbReference type="InterPro" id="IPR007947">
    <property type="entry name" value="CD164_MGC24"/>
</dbReference>
<keyword evidence="7" id="KW-0325">Glycoprotein</keyword>
<dbReference type="GO" id="GO:0016020">
    <property type="term" value="C:membrane"/>
    <property type="evidence" value="ECO:0007669"/>
    <property type="project" value="UniProtKB-SubCell"/>
</dbReference>
<keyword evidence="12" id="KW-1185">Reference proteome</keyword>
<evidence type="ECO:0008006" key="13">
    <source>
        <dbReference type="Google" id="ProtNLM"/>
    </source>
</evidence>
<comment type="caution">
    <text evidence="11">The sequence shown here is derived from an EMBL/GenBank/DDBJ whole genome shotgun (WGS) entry which is preliminary data.</text>
</comment>
<comment type="similarity">
    <text evidence="2">Belongs to the CD164 family.</text>
</comment>
<evidence type="ECO:0000256" key="2">
    <source>
        <dbReference type="ARBA" id="ARBA00005341"/>
    </source>
</evidence>
<keyword evidence="3 9" id="KW-0812">Transmembrane</keyword>
<dbReference type="STRING" id="188477.A0A433TQR1"/>
<keyword evidence="6 9" id="KW-0472">Membrane</keyword>
<evidence type="ECO:0000313" key="11">
    <source>
        <dbReference type="EMBL" id="RUS83949.1"/>
    </source>
</evidence>
<dbReference type="OrthoDB" id="6160056at2759"/>
<evidence type="ECO:0000256" key="6">
    <source>
        <dbReference type="ARBA" id="ARBA00023136"/>
    </source>
</evidence>
<dbReference type="EMBL" id="RQTK01000224">
    <property type="protein sequence ID" value="RUS83949.1"/>
    <property type="molecule type" value="Genomic_DNA"/>
</dbReference>
<comment type="subcellular location">
    <subcellularLocation>
        <location evidence="1">Membrane</location>
        <topology evidence="1">Single-pass type I membrane protein</topology>
    </subcellularLocation>
</comment>
<gene>
    <name evidence="11" type="ORF">EGW08_008304</name>
</gene>
<dbReference type="GO" id="GO:0031410">
    <property type="term" value="C:cytoplasmic vesicle"/>
    <property type="evidence" value="ECO:0007669"/>
    <property type="project" value="TreeGrafter"/>
</dbReference>
<proteinExistence type="inferred from homology"/>
<dbReference type="AlphaFoldDB" id="A0A433TQR1"/>
<evidence type="ECO:0000313" key="12">
    <source>
        <dbReference type="Proteomes" id="UP000271974"/>
    </source>
</evidence>
<keyword evidence="5 9" id="KW-1133">Transmembrane helix</keyword>
<evidence type="ECO:0000256" key="7">
    <source>
        <dbReference type="ARBA" id="ARBA00023180"/>
    </source>
</evidence>
<feature type="compositionally biased region" description="Low complexity" evidence="8">
    <location>
        <begin position="135"/>
        <end position="166"/>
    </location>
</feature>
<dbReference type="PANTHER" id="PTHR11337:SF8">
    <property type="entry name" value="VISGUN, ISOFORM E"/>
    <property type="match status" value="1"/>
</dbReference>
<feature type="signal peptide" evidence="10">
    <location>
        <begin position="1"/>
        <end position="32"/>
    </location>
</feature>
<evidence type="ECO:0000256" key="4">
    <source>
        <dbReference type="ARBA" id="ARBA00022729"/>
    </source>
</evidence>
<dbReference type="PANTHER" id="PTHR11337">
    <property type="entry name" value="MUCIN/PORIMIN"/>
    <property type="match status" value="1"/>
</dbReference>
<accession>A0A433TQR1</accession>
<protein>
    <recommendedName>
        <fullName evidence="13">TNFR-Cys domain-containing protein</fullName>
    </recommendedName>
</protein>
<name>A0A433TQR1_ELYCH</name>
<evidence type="ECO:0000256" key="1">
    <source>
        <dbReference type="ARBA" id="ARBA00004479"/>
    </source>
</evidence>
<dbReference type="Proteomes" id="UP000271974">
    <property type="component" value="Unassembled WGS sequence"/>
</dbReference>
<sequence length="213" mass="21782">MAQATNSGTPSLLFCIAAVAVFVLVSFPAARSQECSDLTADNCCNITDGLNCSFCKDADANMTCKTTCEDGETDTCIAPPAPIAMTCANLTADTCCNSTQGLNCSLCQKPGGTAAEDSCQDVCESGETDQCRVEPTTTPSTPTTPNGTSPTSTPSPATTPSSTTPGSSGGSGQSFDGASFVGGIILSLGIVAIVFFGLKFYKSRKDQNYHTLS</sequence>